<feature type="domain" description="Ribonuclease PIN" evidence="4">
    <location>
        <begin position="27"/>
        <end position="59"/>
    </location>
</feature>
<sequence length="141" mass="16023">MASLIIHHSVINSSVIKDSEIISKFLHNIRALTDFSKKTGDYQSLSAVDLRLIALTYQLEKERGPQRGTNLRTDPIQTNKEQLIILGRSCVNSVHIQGHKFGKLRLRLHYFGFIGKRRLLVTDTGFVYTKTHENGYLSGDI</sequence>
<dbReference type="OrthoDB" id="446759at2759"/>
<proteinExistence type="predicted"/>
<protein>
    <recommendedName>
        <fullName evidence="4">Ribonuclease PIN domain-containing protein</fullName>
    </recommendedName>
</protein>
<name>A0A1X7TJJ2_AMPQE</name>
<evidence type="ECO:0000256" key="1">
    <source>
        <dbReference type="ARBA" id="ARBA00022722"/>
    </source>
</evidence>
<dbReference type="InterPro" id="IPR033411">
    <property type="entry name" value="Ribonuclease_PIN"/>
</dbReference>
<dbReference type="Pfam" id="PF17146">
    <property type="entry name" value="PIN_6"/>
    <property type="match status" value="1"/>
</dbReference>
<dbReference type="Gene3D" id="3.40.50.1010">
    <property type="entry name" value="5'-nuclease"/>
    <property type="match status" value="1"/>
</dbReference>
<dbReference type="PANTHER" id="PTHR12814">
    <property type="entry name" value="RNA-BINDING PROTEIN NOB1"/>
    <property type="match status" value="1"/>
</dbReference>
<dbReference type="GO" id="GO:0004521">
    <property type="term" value="F:RNA endonuclease activity"/>
    <property type="evidence" value="ECO:0007669"/>
    <property type="project" value="TreeGrafter"/>
</dbReference>
<dbReference type="PANTHER" id="PTHR12814:SF2">
    <property type="entry name" value="RNA-BINDING PROTEIN NOB1"/>
    <property type="match status" value="1"/>
</dbReference>
<dbReference type="InterPro" id="IPR039907">
    <property type="entry name" value="NOB1"/>
</dbReference>
<evidence type="ECO:0000256" key="3">
    <source>
        <dbReference type="ARBA" id="ARBA00022801"/>
    </source>
</evidence>
<dbReference type="STRING" id="400682.A0A1X7TJJ2"/>
<evidence type="ECO:0000256" key="2">
    <source>
        <dbReference type="ARBA" id="ARBA00022723"/>
    </source>
</evidence>
<dbReference type="EnsemblMetazoa" id="Aqu2.1.15026_001">
    <property type="protein sequence ID" value="Aqu2.1.15026_001"/>
    <property type="gene ID" value="Aqu2.1.15026"/>
</dbReference>
<dbReference type="GO" id="GO:0016787">
    <property type="term" value="F:hydrolase activity"/>
    <property type="evidence" value="ECO:0007669"/>
    <property type="project" value="UniProtKB-KW"/>
</dbReference>
<keyword evidence="2" id="KW-0479">Metal-binding</keyword>
<evidence type="ECO:0000259" key="4">
    <source>
        <dbReference type="Pfam" id="PF17146"/>
    </source>
</evidence>
<evidence type="ECO:0000313" key="5">
    <source>
        <dbReference type="EnsemblMetazoa" id="Aqu2.1.15026_001"/>
    </source>
</evidence>
<reference evidence="5" key="1">
    <citation type="submission" date="2017-05" db="UniProtKB">
        <authorList>
            <consortium name="EnsemblMetazoa"/>
        </authorList>
    </citation>
    <scope>IDENTIFICATION</scope>
</reference>
<keyword evidence="3" id="KW-0378">Hydrolase</keyword>
<dbReference type="InParanoid" id="A0A1X7TJJ2"/>
<organism evidence="5">
    <name type="scientific">Amphimedon queenslandica</name>
    <name type="common">Sponge</name>
    <dbReference type="NCBI Taxonomy" id="400682"/>
    <lineage>
        <taxon>Eukaryota</taxon>
        <taxon>Metazoa</taxon>
        <taxon>Porifera</taxon>
        <taxon>Demospongiae</taxon>
        <taxon>Heteroscleromorpha</taxon>
        <taxon>Haplosclerida</taxon>
        <taxon>Niphatidae</taxon>
        <taxon>Amphimedon</taxon>
    </lineage>
</organism>
<dbReference type="AlphaFoldDB" id="A0A1X7TJJ2"/>
<accession>A0A1X7TJJ2</accession>
<dbReference type="GO" id="GO:0046872">
    <property type="term" value="F:metal ion binding"/>
    <property type="evidence" value="ECO:0007669"/>
    <property type="project" value="UniProtKB-KW"/>
</dbReference>
<dbReference type="GO" id="GO:0030688">
    <property type="term" value="C:preribosome, small subunit precursor"/>
    <property type="evidence" value="ECO:0007669"/>
    <property type="project" value="TreeGrafter"/>
</dbReference>
<keyword evidence="1" id="KW-0540">Nuclease</keyword>
<dbReference type="GO" id="GO:0030490">
    <property type="term" value="P:maturation of SSU-rRNA"/>
    <property type="evidence" value="ECO:0007669"/>
    <property type="project" value="TreeGrafter"/>
</dbReference>